<gene>
    <name evidence="1" type="ORF">B0T25DRAFT_549819</name>
</gene>
<reference evidence="1" key="1">
    <citation type="journal article" date="2023" name="Mol. Phylogenet. Evol.">
        <title>Genome-scale phylogeny and comparative genomics of the fungal order Sordariales.</title>
        <authorList>
            <person name="Hensen N."/>
            <person name="Bonometti L."/>
            <person name="Westerberg I."/>
            <person name="Brannstrom I.O."/>
            <person name="Guillou S."/>
            <person name="Cros-Aarteil S."/>
            <person name="Calhoun S."/>
            <person name="Haridas S."/>
            <person name="Kuo A."/>
            <person name="Mondo S."/>
            <person name="Pangilinan J."/>
            <person name="Riley R."/>
            <person name="LaButti K."/>
            <person name="Andreopoulos B."/>
            <person name="Lipzen A."/>
            <person name="Chen C."/>
            <person name="Yan M."/>
            <person name="Daum C."/>
            <person name="Ng V."/>
            <person name="Clum A."/>
            <person name="Steindorff A."/>
            <person name="Ohm R.A."/>
            <person name="Martin F."/>
            <person name="Silar P."/>
            <person name="Natvig D.O."/>
            <person name="Lalanne C."/>
            <person name="Gautier V."/>
            <person name="Ament-Velasquez S.L."/>
            <person name="Kruys A."/>
            <person name="Hutchinson M.I."/>
            <person name="Powell A.J."/>
            <person name="Barry K."/>
            <person name="Miller A.N."/>
            <person name="Grigoriev I.V."/>
            <person name="Debuchy R."/>
            <person name="Gladieux P."/>
            <person name="Hiltunen Thoren M."/>
            <person name="Johannesson H."/>
        </authorList>
    </citation>
    <scope>NUCLEOTIDE SEQUENCE</scope>
    <source>
        <strain evidence="1">CBS 955.72</strain>
    </source>
</reference>
<comment type="caution">
    <text evidence="1">The sequence shown here is derived from an EMBL/GenBank/DDBJ whole genome shotgun (WGS) entry which is preliminary data.</text>
</comment>
<name>A0AAJ0MD00_9PEZI</name>
<reference evidence="1" key="2">
    <citation type="submission" date="2023-06" db="EMBL/GenBank/DDBJ databases">
        <authorList>
            <consortium name="Lawrence Berkeley National Laboratory"/>
            <person name="Haridas S."/>
            <person name="Hensen N."/>
            <person name="Bonometti L."/>
            <person name="Westerberg I."/>
            <person name="Brannstrom I.O."/>
            <person name="Guillou S."/>
            <person name="Cros-Aarteil S."/>
            <person name="Calhoun S."/>
            <person name="Kuo A."/>
            <person name="Mondo S."/>
            <person name="Pangilinan J."/>
            <person name="Riley R."/>
            <person name="Labutti K."/>
            <person name="Andreopoulos B."/>
            <person name="Lipzen A."/>
            <person name="Chen C."/>
            <person name="Yanf M."/>
            <person name="Daum C."/>
            <person name="Ng V."/>
            <person name="Clum A."/>
            <person name="Steindorff A."/>
            <person name="Ohm R."/>
            <person name="Martin F."/>
            <person name="Silar P."/>
            <person name="Natvig D."/>
            <person name="Lalanne C."/>
            <person name="Gautier V."/>
            <person name="Ament-Velasquez S.L."/>
            <person name="Kruys A."/>
            <person name="Hutchinson M.I."/>
            <person name="Powell A.J."/>
            <person name="Barry K."/>
            <person name="Miller A.N."/>
            <person name="Grigoriev I.V."/>
            <person name="Debuchy R."/>
            <person name="Gladieux P."/>
            <person name="Thoren M.H."/>
            <person name="Johannesson H."/>
        </authorList>
    </citation>
    <scope>NUCLEOTIDE SEQUENCE</scope>
    <source>
        <strain evidence="1">CBS 955.72</strain>
    </source>
</reference>
<dbReference type="Proteomes" id="UP001275084">
    <property type="component" value="Unassembled WGS sequence"/>
</dbReference>
<dbReference type="AlphaFoldDB" id="A0AAJ0MD00"/>
<proteinExistence type="predicted"/>
<accession>A0AAJ0MD00</accession>
<dbReference type="EMBL" id="JAUIQD010000005">
    <property type="protein sequence ID" value="KAK3350111.1"/>
    <property type="molecule type" value="Genomic_DNA"/>
</dbReference>
<evidence type="ECO:0000313" key="1">
    <source>
        <dbReference type="EMBL" id="KAK3350111.1"/>
    </source>
</evidence>
<protein>
    <submittedName>
        <fullName evidence="1">Uncharacterized protein</fullName>
    </submittedName>
</protein>
<sequence>MYIKYASAARCTASTAPRSHLKVFPVTFLVIFWTRRVNCLTGVSSLIAVYQGDTAAVPSLVVPWRIYESHHSYFLPFRCYIWKLDYHFSDSVAVFIRHL</sequence>
<organism evidence="1 2">
    <name type="scientific">Lasiosphaeria hispida</name>
    <dbReference type="NCBI Taxonomy" id="260671"/>
    <lineage>
        <taxon>Eukaryota</taxon>
        <taxon>Fungi</taxon>
        <taxon>Dikarya</taxon>
        <taxon>Ascomycota</taxon>
        <taxon>Pezizomycotina</taxon>
        <taxon>Sordariomycetes</taxon>
        <taxon>Sordariomycetidae</taxon>
        <taxon>Sordariales</taxon>
        <taxon>Lasiosphaeriaceae</taxon>
        <taxon>Lasiosphaeria</taxon>
    </lineage>
</organism>
<keyword evidence="2" id="KW-1185">Reference proteome</keyword>
<evidence type="ECO:0000313" key="2">
    <source>
        <dbReference type="Proteomes" id="UP001275084"/>
    </source>
</evidence>